<evidence type="ECO:0000313" key="2">
    <source>
        <dbReference type="Proteomes" id="UP000821865"/>
    </source>
</evidence>
<comment type="caution">
    <text evidence="1">The sequence shown here is derived from an EMBL/GenBank/DDBJ whole genome shotgun (WGS) entry which is preliminary data.</text>
</comment>
<reference evidence="1" key="1">
    <citation type="submission" date="2020-05" db="EMBL/GenBank/DDBJ databases">
        <title>Large-scale comparative analyses of tick genomes elucidate their genetic diversity and vector capacities.</title>
        <authorList>
            <person name="Jia N."/>
            <person name="Wang J."/>
            <person name="Shi W."/>
            <person name="Du L."/>
            <person name="Sun Y."/>
            <person name="Zhan W."/>
            <person name="Jiang J."/>
            <person name="Wang Q."/>
            <person name="Zhang B."/>
            <person name="Ji P."/>
            <person name="Sakyi L.B."/>
            <person name="Cui X."/>
            <person name="Yuan T."/>
            <person name="Jiang B."/>
            <person name="Yang W."/>
            <person name="Lam T.T.-Y."/>
            <person name="Chang Q."/>
            <person name="Ding S."/>
            <person name="Wang X."/>
            <person name="Zhu J."/>
            <person name="Ruan X."/>
            <person name="Zhao L."/>
            <person name="Wei J."/>
            <person name="Que T."/>
            <person name="Du C."/>
            <person name="Cheng J."/>
            <person name="Dai P."/>
            <person name="Han X."/>
            <person name="Huang E."/>
            <person name="Gao Y."/>
            <person name="Liu J."/>
            <person name="Shao H."/>
            <person name="Ye R."/>
            <person name="Li L."/>
            <person name="Wei W."/>
            <person name="Wang X."/>
            <person name="Wang C."/>
            <person name="Yang T."/>
            <person name="Huo Q."/>
            <person name="Li W."/>
            <person name="Guo W."/>
            <person name="Chen H."/>
            <person name="Zhou L."/>
            <person name="Ni X."/>
            <person name="Tian J."/>
            <person name="Zhou Y."/>
            <person name="Sheng Y."/>
            <person name="Liu T."/>
            <person name="Pan Y."/>
            <person name="Xia L."/>
            <person name="Li J."/>
            <person name="Zhao F."/>
            <person name="Cao W."/>
        </authorList>
    </citation>
    <scope>NUCLEOTIDE SEQUENCE</scope>
    <source>
        <strain evidence="1">Dsil-2018</strain>
    </source>
</reference>
<evidence type="ECO:0000313" key="1">
    <source>
        <dbReference type="EMBL" id="KAH7958748.1"/>
    </source>
</evidence>
<accession>A0ACB8D302</accession>
<proteinExistence type="predicted"/>
<dbReference type="Proteomes" id="UP000821865">
    <property type="component" value="Chromosome 3"/>
</dbReference>
<keyword evidence="2" id="KW-1185">Reference proteome</keyword>
<organism evidence="1 2">
    <name type="scientific">Dermacentor silvarum</name>
    <name type="common">Tick</name>
    <dbReference type="NCBI Taxonomy" id="543639"/>
    <lineage>
        <taxon>Eukaryota</taxon>
        <taxon>Metazoa</taxon>
        <taxon>Ecdysozoa</taxon>
        <taxon>Arthropoda</taxon>
        <taxon>Chelicerata</taxon>
        <taxon>Arachnida</taxon>
        <taxon>Acari</taxon>
        <taxon>Parasitiformes</taxon>
        <taxon>Ixodida</taxon>
        <taxon>Ixodoidea</taxon>
        <taxon>Ixodidae</taxon>
        <taxon>Rhipicephalinae</taxon>
        <taxon>Dermacentor</taxon>
    </lineage>
</organism>
<sequence length="160" mass="17509">MIRGHSSHIAVSAVIELFTGLVLDYVVLSNFCAGCQRGPKVGDPSYEEWKASHECQKNMDKKAGVMVVEAGLILFNRSLEKHSLRYATVLSHGDSRTFLALKEAKVYGYIEVDKEDCVNHVHKRMGTALRNALLTHKGPGSKPLGGRGRLTGDSVNKLSS</sequence>
<gene>
    <name evidence="1" type="ORF">HPB49_004447</name>
</gene>
<dbReference type="EMBL" id="CM023472">
    <property type="protein sequence ID" value="KAH7958748.1"/>
    <property type="molecule type" value="Genomic_DNA"/>
</dbReference>
<name>A0ACB8D302_DERSI</name>
<protein>
    <submittedName>
        <fullName evidence="1">Uncharacterized protein</fullName>
    </submittedName>
</protein>